<dbReference type="EMBL" id="BKCJ010008171">
    <property type="protein sequence ID" value="GEU80915.1"/>
    <property type="molecule type" value="Genomic_DNA"/>
</dbReference>
<protein>
    <recommendedName>
        <fullName evidence="3">Histone deacetylase 14</fullName>
    </recommendedName>
</protein>
<feature type="compositionally biased region" description="Basic and acidic residues" evidence="1">
    <location>
        <begin position="167"/>
        <end position="184"/>
    </location>
</feature>
<reference evidence="2" key="1">
    <citation type="journal article" date="2019" name="Sci. Rep.">
        <title>Draft genome of Tanacetum cinerariifolium, the natural source of mosquito coil.</title>
        <authorList>
            <person name="Yamashiro T."/>
            <person name="Shiraishi A."/>
            <person name="Satake H."/>
            <person name="Nakayama K."/>
        </authorList>
    </citation>
    <scope>NUCLEOTIDE SEQUENCE</scope>
</reference>
<sequence length="606" mass="67918">MTGVYRFQLDEQWFTLTYDILCDALEITPVNPANPFISPLAGEIVMDFVNELGYPEEEFIQGIQTFFTHRDSNKIPSKKPTPHVILYCQFTKLIIYYLGSKYDIHRRLESPRHVTGDEFLLGNLKFIPKGEKDEVFRMPIPKESITEAIQSFEYYKQYVEMTTRKVQAKEVGKKKTAPKADKSMKPAPAKQSKPATAKQPKPKLVKEKSAKPTPPQKAGKGKENDVERAIQMSLESFQTQGQTHVGGVAIREPVAEATRPLPVVKGKGKAIATEDDASANIVRDSLSPAGSKTGADTDKTNSEDDIEILQIDPGKTPESRPPSKRGFIEEDQAGPDPGLSHVALAGPDPEPMHDDFVAIMYPQVHESLKHPHKEHAQVENPLSSTGTLSSMKNLEAYTFATTTTKKTTTLPPPPQNQGLSVPDLASRVSTLEQVCDNFKKRYKLQDNTIQGISSRVFTLEHRDLPHKINQTVNEVVKEAVHVVFQSPLRDLFRELSKADMKEILHQRMFENGSYKSLPEHVALYEALEVSMERANQDEFLAKKTSLERDQFAPHSEQPVKDVPIADDVNISDLEDTDVAHLPKIKTSLDWLKLVPEEDIPETSEPD</sequence>
<feature type="region of interest" description="Disordered" evidence="1">
    <location>
        <begin position="265"/>
        <end position="340"/>
    </location>
</feature>
<accession>A0A6L2N8C1</accession>
<comment type="caution">
    <text evidence="2">The sequence shown here is derived from an EMBL/GenBank/DDBJ whole genome shotgun (WGS) entry which is preliminary data.</text>
</comment>
<evidence type="ECO:0008006" key="3">
    <source>
        <dbReference type="Google" id="ProtNLM"/>
    </source>
</evidence>
<proteinExistence type="predicted"/>
<gene>
    <name evidence="2" type="ORF">Tci_052893</name>
</gene>
<dbReference type="AlphaFoldDB" id="A0A6L2N8C1"/>
<organism evidence="2">
    <name type="scientific">Tanacetum cinerariifolium</name>
    <name type="common">Dalmatian daisy</name>
    <name type="synonym">Chrysanthemum cinerariifolium</name>
    <dbReference type="NCBI Taxonomy" id="118510"/>
    <lineage>
        <taxon>Eukaryota</taxon>
        <taxon>Viridiplantae</taxon>
        <taxon>Streptophyta</taxon>
        <taxon>Embryophyta</taxon>
        <taxon>Tracheophyta</taxon>
        <taxon>Spermatophyta</taxon>
        <taxon>Magnoliopsida</taxon>
        <taxon>eudicotyledons</taxon>
        <taxon>Gunneridae</taxon>
        <taxon>Pentapetalae</taxon>
        <taxon>asterids</taxon>
        <taxon>campanulids</taxon>
        <taxon>Asterales</taxon>
        <taxon>Asteraceae</taxon>
        <taxon>Asteroideae</taxon>
        <taxon>Anthemideae</taxon>
        <taxon>Anthemidinae</taxon>
        <taxon>Tanacetum</taxon>
    </lineage>
</organism>
<evidence type="ECO:0000313" key="2">
    <source>
        <dbReference type="EMBL" id="GEU80915.1"/>
    </source>
</evidence>
<feature type="region of interest" description="Disordered" evidence="1">
    <location>
        <begin position="166"/>
        <end position="225"/>
    </location>
</feature>
<name>A0A6L2N8C1_TANCI</name>
<evidence type="ECO:0000256" key="1">
    <source>
        <dbReference type="SAM" id="MobiDB-lite"/>
    </source>
</evidence>